<dbReference type="EMBL" id="JAVHNQ010000006">
    <property type="protein sequence ID" value="KAK6344335.1"/>
    <property type="molecule type" value="Genomic_DNA"/>
</dbReference>
<organism evidence="2 3">
    <name type="scientific">Orbilia brochopaga</name>
    <dbReference type="NCBI Taxonomy" id="3140254"/>
    <lineage>
        <taxon>Eukaryota</taxon>
        <taxon>Fungi</taxon>
        <taxon>Dikarya</taxon>
        <taxon>Ascomycota</taxon>
        <taxon>Pezizomycotina</taxon>
        <taxon>Orbiliomycetes</taxon>
        <taxon>Orbiliales</taxon>
        <taxon>Orbiliaceae</taxon>
        <taxon>Orbilia</taxon>
    </lineage>
</organism>
<feature type="chain" id="PRO_5043900402" evidence="1">
    <location>
        <begin position="23"/>
        <end position="222"/>
    </location>
</feature>
<gene>
    <name evidence="2" type="ORF">TWF696_007974</name>
</gene>
<feature type="signal peptide" evidence="1">
    <location>
        <begin position="1"/>
        <end position="22"/>
    </location>
</feature>
<dbReference type="Proteomes" id="UP001375240">
    <property type="component" value="Unassembled WGS sequence"/>
</dbReference>
<evidence type="ECO:0000313" key="2">
    <source>
        <dbReference type="EMBL" id="KAK6344335.1"/>
    </source>
</evidence>
<keyword evidence="1" id="KW-0732">Signal</keyword>
<evidence type="ECO:0000256" key="1">
    <source>
        <dbReference type="SAM" id="SignalP"/>
    </source>
</evidence>
<comment type="caution">
    <text evidence="2">The sequence shown here is derived from an EMBL/GenBank/DDBJ whole genome shotgun (WGS) entry which is preliminary data.</text>
</comment>
<accession>A0AAV9UQ71</accession>
<sequence length="222" mass="23194">MYSKFTSMLLCCLLAVVSVVSAVPLSANVRLDGENGVLEKREQCTRDNAYRMVLGCLQDKYRPIVCAPYLSAGDGGSKTVTQTVTATAVTVFTTVTSTTTVGTTTTIAGKTETVSATTTVTGTATVTMWQFKRQKERRDASDDAVASLSSACLCYYGQTPSTPKTATTTVGGGSTTSTVVRRTTSYVVATKTAPVATVTNTSTVSSMTTVTVRAWVTGVPAA</sequence>
<dbReference type="AlphaFoldDB" id="A0AAV9UQ71"/>
<evidence type="ECO:0000313" key="3">
    <source>
        <dbReference type="Proteomes" id="UP001375240"/>
    </source>
</evidence>
<protein>
    <submittedName>
        <fullName evidence="2">Uncharacterized protein</fullName>
    </submittedName>
</protein>
<keyword evidence="3" id="KW-1185">Reference proteome</keyword>
<name>A0AAV9UQ71_9PEZI</name>
<proteinExistence type="predicted"/>
<reference evidence="2 3" key="1">
    <citation type="submission" date="2019-10" db="EMBL/GenBank/DDBJ databases">
        <authorList>
            <person name="Palmer J.M."/>
        </authorList>
    </citation>
    <scope>NUCLEOTIDE SEQUENCE [LARGE SCALE GENOMIC DNA]</scope>
    <source>
        <strain evidence="2 3">TWF696</strain>
    </source>
</reference>